<dbReference type="InterPro" id="IPR003661">
    <property type="entry name" value="HisK_dim/P_dom"/>
</dbReference>
<dbReference type="InterPro" id="IPR004358">
    <property type="entry name" value="Sig_transdc_His_kin-like_C"/>
</dbReference>
<protein>
    <recommendedName>
        <fullName evidence="3">histidine kinase</fullName>
        <ecNumber evidence="3">2.7.13.3</ecNumber>
    </recommendedName>
</protein>
<dbReference type="EC" id="2.7.13.3" evidence="3"/>
<dbReference type="PANTHER" id="PTHR45436">
    <property type="entry name" value="SENSOR HISTIDINE KINASE YKOH"/>
    <property type="match status" value="1"/>
</dbReference>
<dbReference type="CDD" id="cd00075">
    <property type="entry name" value="HATPase"/>
    <property type="match status" value="1"/>
</dbReference>
<dbReference type="KEGG" id="cvc:BKX93_12375"/>
<evidence type="ECO:0000313" key="15">
    <source>
        <dbReference type="EMBL" id="AOZ50708.1"/>
    </source>
</evidence>
<dbReference type="STRING" id="1108595.BKX93_12375"/>
<evidence type="ECO:0000256" key="13">
    <source>
        <dbReference type="SAM" id="Phobius"/>
    </source>
</evidence>
<comment type="catalytic activity">
    <reaction evidence="1">
        <text>ATP + protein L-histidine = ADP + protein N-phospho-L-histidine.</text>
        <dbReference type="EC" id="2.7.13.3"/>
    </reaction>
</comment>
<organism evidence="15 16">
    <name type="scientific">Chromobacterium vaccinii</name>
    <dbReference type="NCBI Taxonomy" id="1108595"/>
    <lineage>
        <taxon>Bacteria</taxon>
        <taxon>Pseudomonadati</taxon>
        <taxon>Pseudomonadota</taxon>
        <taxon>Betaproteobacteria</taxon>
        <taxon>Neisseriales</taxon>
        <taxon>Chromobacteriaceae</taxon>
        <taxon>Chromobacterium</taxon>
    </lineage>
</organism>
<dbReference type="CDD" id="cd00082">
    <property type="entry name" value="HisKA"/>
    <property type="match status" value="1"/>
</dbReference>
<dbReference type="InterPro" id="IPR003594">
    <property type="entry name" value="HATPase_dom"/>
</dbReference>
<keyword evidence="5" id="KW-0808">Transferase</keyword>
<reference evidence="15 16" key="1">
    <citation type="submission" date="2016-10" db="EMBL/GenBank/DDBJ databases">
        <title>Chromobacterium muskegensis sp. nov., an insecticidal bacterium isolated from Sphagnum bogs.</title>
        <authorList>
            <person name="Sparks M.E."/>
            <person name="Blackburn M.B."/>
            <person name="Gundersen-Rindal D.E."/>
            <person name="Mitchell A."/>
            <person name="Farrar R."/>
            <person name="Kuhar D."/>
        </authorList>
    </citation>
    <scope>NUCLEOTIDE SEQUENCE [LARGE SCALE GENOMIC DNA]</scope>
    <source>
        <strain evidence="15 16">21-1</strain>
    </source>
</reference>
<evidence type="ECO:0000256" key="3">
    <source>
        <dbReference type="ARBA" id="ARBA00012438"/>
    </source>
</evidence>
<dbReference type="Gene3D" id="1.10.287.130">
    <property type="match status" value="1"/>
</dbReference>
<dbReference type="GeneID" id="68842005"/>
<dbReference type="Pfam" id="PF02518">
    <property type="entry name" value="HATPase_c"/>
    <property type="match status" value="1"/>
</dbReference>
<evidence type="ECO:0000259" key="14">
    <source>
        <dbReference type="PROSITE" id="PS50109"/>
    </source>
</evidence>
<keyword evidence="4" id="KW-0597">Phosphoprotein</keyword>
<dbReference type="InterPro" id="IPR036097">
    <property type="entry name" value="HisK_dim/P_sf"/>
</dbReference>
<dbReference type="InterPro" id="IPR036890">
    <property type="entry name" value="HATPase_C_sf"/>
</dbReference>
<dbReference type="AlphaFoldDB" id="A0A1D9LHJ3"/>
<dbReference type="SUPFAM" id="SSF55874">
    <property type="entry name" value="ATPase domain of HSP90 chaperone/DNA topoisomerase II/histidine kinase"/>
    <property type="match status" value="1"/>
</dbReference>
<keyword evidence="8" id="KW-0418">Kinase</keyword>
<dbReference type="EMBL" id="CP017707">
    <property type="protein sequence ID" value="AOZ50708.1"/>
    <property type="molecule type" value="Genomic_DNA"/>
</dbReference>
<keyword evidence="6 13" id="KW-0812">Transmembrane</keyword>
<dbReference type="InterPro" id="IPR005467">
    <property type="entry name" value="His_kinase_dom"/>
</dbReference>
<accession>A0A1D9LHJ3</accession>
<dbReference type="GO" id="GO:0005524">
    <property type="term" value="F:ATP binding"/>
    <property type="evidence" value="ECO:0007669"/>
    <property type="project" value="UniProtKB-KW"/>
</dbReference>
<dbReference type="RefSeq" id="WP_070980034.1">
    <property type="nucleotide sequence ID" value="NZ_CP017707.1"/>
</dbReference>
<evidence type="ECO:0000256" key="8">
    <source>
        <dbReference type="ARBA" id="ARBA00022777"/>
    </source>
</evidence>
<dbReference type="SUPFAM" id="SSF47384">
    <property type="entry name" value="Homodimeric domain of signal transducing histidine kinase"/>
    <property type="match status" value="1"/>
</dbReference>
<keyword evidence="12 13" id="KW-0472">Membrane</keyword>
<keyword evidence="11" id="KW-0902">Two-component regulatory system</keyword>
<dbReference type="PANTHER" id="PTHR45436:SF14">
    <property type="entry name" value="SENSOR PROTEIN QSEC"/>
    <property type="match status" value="1"/>
</dbReference>
<gene>
    <name evidence="15" type="ORF">BKX93_12375</name>
</gene>
<dbReference type="Pfam" id="PF00512">
    <property type="entry name" value="HisKA"/>
    <property type="match status" value="1"/>
</dbReference>
<evidence type="ECO:0000256" key="5">
    <source>
        <dbReference type="ARBA" id="ARBA00022679"/>
    </source>
</evidence>
<proteinExistence type="predicted"/>
<keyword evidence="10 13" id="KW-1133">Transmembrane helix</keyword>
<dbReference type="SMART" id="SM00388">
    <property type="entry name" value="HisKA"/>
    <property type="match status" value="1"/>
</dbReference>
<dbReference type="PRINTS" id="PR00344">
    <property type="entry name" value="BCTRLSENSOR"/>
</dbReference>
<feature type="domain" description="Histidine kinase" evidence="14">
    <location>
        <begin position="253"/>
        <end position="465"/>
    </location>
</feature>
<evidence type="ECO:0000256" key="10">
    <source>
        <dbReference type="ARBA" id="ARBA00022989"/>
    </source>
</evidence>
<dbReference type="PROSITE" id="PS50109">
    <property type="entry name" value="HIS_KIN"/>
    <property type="match status" value="1"/>
</dbReference>
<name>A0A1D9LHJ3_9NEIS</name>
<evidence type="ECO:0000313" key="16">
    <source>
        <dbReference type="Proteomes" id="UP000178776"/>
    </source>
</evidence>
<comment type="subcellular location">
    <subcellularLocation>
        <location evidence="2">Membrane</location>
        <topology evidence="2">Multi-pass membrane protein</topology>
    </subcellularLocation>
</comment>
<evidence type="ECO:0000256" key="1">
    <source>
        <dbReference type="ARBA" id="ARBA00000085"/>
    </source>
</evidence>
<sequence>MWFKRLADGLAPSLTRRVLLALLLAFALIWLALVGREYQESRSSESRRQVLWRVTDLLSEVLSPGGMEQNRQALQTADRLFNASRRINVASKVEIDHPGDLLISARTRQGERIYASPGAPATALPARDLNKGVVQLKGKAYRVAERLYPAGYLTVFEPLIPDEEVLPFITKQYIAPLVIAFSLILLPLWLAISRGLLPLRRLADYLNRRASDDFSPLSMSLPYRELKPIVQALDQLLRRSRDSIARERAIVQDAAHEMRTPLAVISTQAHALAREEDAEARQQNLAALEQAVARHSHLVQQLLRLAALESVESERRQQVDLVEVTRNALIGLSPRAEEKGMELELESPDGLLASLALVSFLSIVDNLLSNAVAYGRAGGRVRVRLAAADGRIELAVADDGPGIAVEDKPHLFERFYRGKAASAPGSGLGLAIVWQAVRAQGGRIRMAEGLEGRGVAFHVSLPWWSPN</sequence>
<evidence type="ECO:0000256" key="6">
    <source>
        <dbReference type="ARBA" id="ARBA00022692"/>
    </source>
</evidence>
<keyword evidence="9" id="KW-0067">ATP-binding</keyword>
<feature type="transmembrane region" description="Helical" evidence="13">
    <location>
        <begin position="173"/>
        <end position="192"/>
    </location>
</feature>
<keyword evidence="7" id="KW-0547">Nucleotide-binding</keyword>
<dbReference type="GO" id="GO:0000155">
    <property type="term" value="F:phosphorelay sensor kinase activity"/>
    <property type="evidence" value="ECO:0007669"/>
    <property type="project" value="InterPro"/>
</dbReference>
<dbReference type="InterPro" id="IPR050428">
    <property type="entry name" value="TCS_sensor_his_kinase"/>
</dbReference>
<evidence type="ECO:0000256" key="7">
    <source>
        <dbReference type="ARBA" id="ARBA00022741"/>
    </source>
</evidence>
<dbReference type="GO" id="GO:0005886">
    <property type="term" value="C:plasma membrane"/>
    <property type="evidence" value="ECO:0007669"/>
    <property type="project" value="TreeGrafter"/>
</dbReference>
<evidence type="ECO:0000256" key="2">
    <source>
        <dbReference type="ARBA" id="ARBA00004141"/>
    </source>
</evidence>
<evidence type="ECO:0000256" key="4">
    <source>
        <dbReference type="ARBA" id="ARBA00022553"/>
    </source>
</evidence>
<evidence type="ECO:0000256" key="9">
    <source>
        <dbReference type="ARBA" id="ARBA00022840"/>
    </source>
</evidence>
<dbReference type="Gene3D" id="3.30.565.10">
    <property type="entry name" value="Histidine kinase-like ATPase, C-terminal domain"/>
    <property type="match status" value="1"/>
</dbReference>
<dbReference type="SMART" id="SM00387">
    <property type="entry name" value="HATPase_c"/>
    <property type="match status" value="1"/>
</dbReference>
<evidence type="ECO:0000256" key="11">
    <source>
        <dbReference type="ARBA" id="ARBA00023012"/>
    </source>
</evidence>
<evidence type="ECO:0000256" key="12">
    <source>
        <dbReference type="ARBA" id="ARBA00023136"/>
    </source>
</evidence>
<dbReference type="Proteomes" id="UP000178776">
    <property type="component" value="Chromosome"/>
</dbReference>